<name>A0A1G2HXR7_9BACT</name>
<evidence type="ECO:0000313" key="2">
    <source>
        <dbReference type="Proteomes" id="UP000179183"/>
    </source>
</evidence>
<accession>A0A1G2HXR7</accession>
<dbReference type="EMBL" id="MHOQ01000008">
    <property type="protein sequence ID" value="OGZ67285.1"/>
    <property type="molecule type" value="Genomic_DNA"/>
</dbReference>
<reference evidence="1 2" key="1">
    <citation type="journal article" date="2016" name="Nat. Commun.">
        <title>Thousands of microbial genomes shed light on interconnected biogeochemical processes in an aquifer system.</title>
        <authorList>
            <person name="Anantharaman K."/>
            <person name="Brown C.T."/>
            <person name="Hug L.A."/>
            <person name="Sharon I."/>
            <person name="Castelle C.J."/>
            <person name="Probst A.J."/>
            <person name="Thomas B.C."/>
            <person name="Singh A."/>
            <person name="Wilkins M.J."/>
            <person name="Karaoz U."/>
            <person name="Brodie E.L."/>
            <person name="Williams K.H."/>
            <person name="Hubbard S.S."/>
            <person name="Banfield J.F."/>
        </authorList>
    </citation>
    <scope>NUCLEOTIDE SEQUENCE [LARGE SCALE GENOMIC DNA]</scope>
</reference>
<dbReference type="AlphaFoldDB" id="A0A1G2HXR7"/>
<dbReference type="Pfam" id="PF18924">
    <property type="entry name" value="DUF5674"/>
    <property type="match status" value="1"/>
</dbReference>
<comment type="caution">
    <text evidence="1">The sequence shown here is derived from an EMBL/GenBank/DDBJ whole genome shotgun (WGS) entry which is preliminary data.</text>
</comment>
<protein>
    <submittedName>
        <fullName evidence="1">Uncharacterized protein</fullName>
    </submittedName>
</protein>
<evidence type="ECO:0000313" key="1">
    <source>
        <dbReference type="EMBL" id="OGZ67285.1"/>
    </source>
</evidence>
<sequence>MKIVKDNINILELKEMAKKMQYGLVKAMIDVEKEIMSVDGALHADLMEFLISSEDSEPKNLWGINIFPDNSGDSFIEFDSMMNIKPGWGNRTRGVEDKEIQRKIINIVNKLVIK</sequence>
<gene>
    <name evidence="1" type="ORF">A3D34_00765</name>
</gene>
<dbReference type="Proteomes" id="UP000179183">
    <property type="component" value="Unassembled WGS sequence"/>
</dbReference>
<organism evidence="1 2">
    <name type="scientific">Candidatus Staskawiczbacteria bacterium RIFCSPHIGHO2_02_FULL_33_16</name>
    <dbReference type="NCBI Taxonomy" id="1802204"/>
    <lineage>
        <taxon>Bacteria</taxon>
        <taxon>Candidatus Staskawicziibacteriota</taxon>
    </lineage>
</organism>
<proteinExistence type="predicted"/>
<dbReference type="InterPro" id="IPR043731">
    <property type="entry name" value="DUF5674"/>
</dbReference>